<dbReference type="Proteomes" id="UP000887013">
    <property type="component" value="Unassembled WGS sequence"/>
</dbReference>
<reference evidence="1" key="1">
    <citation type="submission" date="2020-08" db="EMBL/GenBank/DDBJ databases">
        <title>Multicomponent nature underlies the extraordinary mechanical properties of spider dragline silk.</title>
        <authorList>
            <person name="Kono N."/>
            <person name="Nakamura H."/>
            <person name="Mori M."/>
            <person name="Yoshida Y."/>
            <person name="Ohtoshi R."/>
            <person name="Malay A.D."/>
            <person name="Moran D.A.P."/>
            <person name="Tomita M."/>
            <person name="Numata K."/>
            <person name="Arakawa K."/>
        </authorList>
    </citation>
    <scope>NUCLEOTIDE SEQUENCE</scope>
</reference>
<dbReference type="PANTHER" id="PTHR43977">
    <property type="entry name" value="STRUCTURAL MAINTENANCE OF CHROMOSOMES PROTEIN 3"/>
    <property type="match status" value="1"/>
</dbReference>
<name>A0A8X6PNC5_NEPPI</name>
<proteinExistence type="predicted"/>
<dbReference type="EMBL" id="BMAW01070414">
    <property type="protein sequence ID" value="GFT73122.1"/>
    <property type="molecule type" value="Genomic_DNA"/>
</dbReference>
<sequence>MDCFTFQADQVFHKSALTGDYFDTRKLNLDILKAHVQLLTEINEQERQLIKHGKTLTNIENKNNQIVSGVQKSKTIKNKNQDMSDKLTADIRLMKEGETALGRSHEPKERSLISIDSSLKSMQTTERFWSSEFQQNSLSQLSITDQQEIN</sequence>
<evidence type="ECO:0000313" key="1">
    <source>
        <dbReference type="EMBL" id="GFT73122.1"/>
    </source>
</evidence>
<evidence type="ECO:0000313" key="2">
    <source>
        <dbReference type="Proteomes" id="UP000887013"/>
    </source>
</evidence>
<gene>
    <name evidence="1" type="ORF">NPIL_397251</name>
</gene>
<protein>
    <submittedName>
        <fullName evidence="1">Structural maintenance of chromosomes protein</fullName>
    </submittedName>
</protein>
<accession>A0A8X6PNC5</accession>
<dbReference type="AlphaFoldDB" id="A0A8X6PNC5"/>
<comment type="caution">
    <text evidence="1">The sequence shown here is derived from an EMBL/GenBank/DDBJ whole genome shotgun (WGS) entry which is preliminary data.</text>
</comment>
<organism evidence="1 2">
    <name type="scientific">Nephila pilipes</name>
    <name type="common">Giant wood spider</name>
    <name type="synonym">Nephila maculata</name>
    <dbReference type="NCBI Taxonomy" id="299642"/>
    <lineage>
        <taxon>Eukaryota</taxon>
        <taxon>Metazoa</taxon>
        <taxon>Ecdysozoa</taxon>
        <taxon>Arthropoda</taxon>
        <taxon>Chelicerata</taxon>
        <taxon>Arachnida</taxon>
        <taxon>Araneae</taxon>
        <taxon>Araneomorphae</taxon>
        <taxon>Entelegynae</taxon>
        <taxon>Araneoidea</taxon>
        <taxon>Nephilidae</taxon>
        <taxon>Nephila</taxon>
    </lineage>
</organism>
<keyword evidence="2" id="KW-1185">Reference proteome</keyword>
<dbReference type="OrthoDB" id="431497at2759"/>